<comment type="subcellular location">
    <subcellularLocation>
        <location evidence="8">Nucleus</location>
    </subcellularLocation>
    <subcellularLocation>
        <location evidence="8">Mitochondrion</location>
    </subcellularLocation>
</comment>
<dbReference type="PANTHER" id="PTHR43286">
    <property type="entry name" value="ENDONUCLEASE III-LIKE PROTEIN 1"/>
    <property type="match status" value="1"/>
</dbReference>
<dbReference type="GO" id="GO:0140078">
    <property type="term" value="F:class I DNA-(apurinic or apyrimidinic site) endonuclease activity"/>
    <property type="evidence" value="ECO:0007669"/>
    <property type="project" value="UniProtKB-EC"/>
</dbReference>
<dbReference type="Proteomes" id="UP000019384">
    <property type="component" value="Unassembled WGS sequence"/>
</dbReference>
<dbReference type="InterPro" id="IPR011257">
    <property type="entry name" value="DNA_glycosylase"/>
</dbReference>
<reference evidence="11" key="2">
    <citation type="submission" date="2014-02" db="EMBL/GenBank/DDBJ databases">
        <title>Complete DNA sequence of /Kuraishia capsulata/ illustrates novel genomic features among budding yeasts (/Saccharomycotina/).</title>
        <authorList>
            <person name="Morales L."/>
            <person name="Noel B."/>
            <person name="Porcel B."/>
            <person name="Marcet-Houben M."/>
            <person name="Hullo M-F."/>
            <person name="Sacerdot C."/>
            <person name="Tekaia F."/>
            <person name="Leh-Louis V."/>
            <person name="Despons L."/>
            <person name="Khanna V."/>
            <person name="Aury J-M."/>
            <person name="Barbe V."/>
            <person name="Couloux A."/>
            <person name="Labadie K."/>
            <person name="Pelletier E."/>
            <person name="Souciet J-L."/>
            <person name="Boekhout T."/>
            <person name="Gabaldon T."/>
            <person name="Wincker P."/>
            <person name="Dujon B."/>
        </authorList>
    </citation>
    <scope>NUCLEOTIDE SEQUENCE</scope>
    <source>
        <strain evidence="11">CBS 1993</strain>
    </source>
</reference>
<dbReference type="PANTHER" id="PTHR43286:SF1">
    <property type="entry name" value="ENDONUCLEASE III-LIKE PROTEIN 1"/>
    <property type="match status" value="1"/>
</dbReference>
<keyword evidence="2 8" id="KW-0227">DNA damage</keyword>
<dbReference type="HOGENOM" id="CLU_012862_4_3_1"/>
<dbReference type="InterPro" id="IPR030841">
    <property type="entry name" value="NTH1"/>
</dbReference>
<protein>
    <recommendedName>
        <fullName evidence="8">Endonuclease III homolog</fullName>
        <ecNumber evidence="8">3.2.2.-</ecNumber>
        <ecNumber evidence="8">4.2.99.18</ecNumber>
    </recommendedName>
    <alternativeName>
        <fullName evidence="8">Bifunctional DNA N-glycosylase/DNA-(apurinic or apyrimidinic site) lyase</fullName>
        <shortName evidence="8">DNA glycosylase/AP lyase</shortName>
    </alternativeName>
</protein>
<name>W6MS21_9ASCO</name>
<dbReference type="InterPro" id="IPR023170">
    <property type="entry name" value="HhH_base_excis_C"/>
</dbReference>
<sequence length="367" mass="41408">MRRSARLIKQEVSPTTSRFFQSVSDSQQKLSEAARASAEEQETKSPGPRRKKIKVEKVEVKIEDNEVKGGHSEVEVPNRPSPPKNFWPIYDEVKKMRAKVIAPVDTMGCHNIPTRISGLQEGLVFRFQLLITLMLSSQTKDEVNHQVMADMQKAFLAKGYEDGVCLQAMLDVSEFDLDKMIYRVGFHNRKAKYIKQTAEILREKHGGDIPKDIDSITAFPGVGPKMGFLLLQGAWNITTGIGVDVHMFRLANMWGWVPKTKSPTPEQTRAAFESWLPEEYWQEINPTLVGFGQVVCLPRGPRCDLCTLATKKMCPGVDRKLLNKVAKEKALYETLGGDQNPNLKLRSPKKSRGDISRLMLPDIEDLV</sequence>
<evidence type="ECO:0000313" key="11">
    <source>
        <dbReference type="EMBL" id="CDK29581.1"/>
    </source>
</evidence>
<evidence type="ECO:0000256" key="3">
    <source>
        <dbReference type="ARBA" id="ARBA00022801"/>
    </source>
</evidence>
<keyword evidence="8" id="KW-0539">Nucleus</keyword>
<keyword evidence="3 8" id="KW-0378">Hydrolase</keyword>
<dbReference type="OrthoDB" id="2099276at2759"/>
<comment type="caution">
    <text evidence="8">Lacks conserved residue(s) required for the propagation of feature annotation.</text>
</comment>
<dbReference type="SMART" id="SM00478">
    <property type="entry name" value="ENDO3c"/>
    <property type="match status" value="1"/>
</dbReference>
<dbReference type="EC" id="4.2.99.18" evidence="8"/>
<dbReference type="GO" id="GO:0006289">
    <property type="term" value="P:nucleotide-excision repair"/>
    <property type="evidence" value="ECO:0007669"/>
    <property type="project" value="TreeGrafter"/>
</dbReference>
<feature type="compositionally biased region" description="Polar residues" evidence="9">
    <location>
        <begin position="12"/>
        <end position="30"/>
    </location>
</feature>
<evidence type="ECO:0000313" key="12">
    <source>
        <dbReference type="Proteomes" id="UP000019384"/>
    </source>
</evidence>
<feature type="domain" description="HhH-GPD" evidence="10">
    <location>
        <begin position="135"/>
        <end position="294"/>
    </location>
</feature>
<evidence type="ECO:0000259" key="10">
    <source>
        <dbReference type="SMART" id="SM00478"/>
    </source>
</evidence>
<evidence type="ECO:0000256" key="6">
    <source>
        <dbReference type="ARBA" id="ARBA00023295"/>
    </source>
</evidence>
<keyword evidence="5 8" id="KW-0456">Lyase</keyword>
<evidence type="ECO:0000256" key="4">
    <source>
        <dbReference type="ARBA" id="ARBA00023204"/>
    </source>
</evidence>
<dbReference type="FunFam" id="1.10.340.30:FF:000001">
    <property type="entry name" value="Endonuclease III"/>
    <property type="match status" value="1"/>
</dbReference>
<comment type="function">
    <text evidence="8">Bifunctional DNA N-glycosylase with associated apurinic/apyrimidinic (AP) lyase function that catalyzes the first step in base excision repair (BER), the primary repair pathway for the repair of oxidative DNA damage. The DNA N-glycosylase activity releases the damaged DNA base from DNA by cleaving the N-glycosidic bond, leaving an AP site. The AP lyase activity cleaves the phosphodiester bond 3' to the AP site by a beta-elimination. Primarily recognizes and repairs oxidative base damage of pyrimidines.</text>
</comment>
<evidence type="ECO:0000256" key="1">
    <source>
        <dbReference type="ARBA" id="ARBA00008343"/>
    </source>
</evidence>
<dbReference type="EMBL" id="HG793131">
    <property type="protein sequence ID" value="CDK29581.1"/>
    <property type="molecule type" value="Genomic_DNA"/>
</dbReference>
<organism evidence="11 12">
    <name type="scientific">Kuraishia capsulata CBS 1993</name>
    <dbReference type="NCBI Taxonomy" id="1382522"/>
    <lineage>
        <taxon>Eukaryota</taxon>
        <taxon>Fungi</taxon>
        <taxon>Dikarya</taxon>
        <taxon>Ascomycota</taxon>
        <taxon>Saccharomycotina</taxon>
        <taxon>Pichiomycetes</taxon>
        <taxon>Pichiales</taxon>
        <taxon>Pichiaceae</taxon>
        <taxon>Kuraishia</taxon>
    </lineage>
</organism>
<dbReference type="GO" id="GO:0000703">
    <property type="term" value="F:oxidized pyrimidine nucleobase lesion DNA N-glycosylase activity"/>
    <property type="evidence" value="ECO:0007669"/>
    <property type="project" value="UniProtKB-UniRule"/>
</dbReference>
<reference evidence="11" key="1">
    <citation type="submission" date="2013-12" db="EMBL/GenBank/DDBJ databases">
        <authorList>
            <person name="Genoscope - CEA"/>
        </authorList>
    </citation>
    <scope>NUCLEOTIDE SEQUENCE</scope>
    <source>
        <strain evidence="11">CBS 1993</strain>
    </source>
</reference>
<evidence type="ECO:0000256" key="8">
    <source>
        <dbReference type="HAMAP-Rule" id="MF_03183"/>
    </source>
</evidence>
<dbReference type="GO" id="GO:0005634">
    <property type="term" value="C:nucleus"/>
    <property type="evidence" value="ECO:0007669"/>
    <property type="project" value="UniProtKB-SubCell"/>
</dbReference>
<keyword evidence="12" id="KW-1185">Reference proteome</keyword>
<dbReference type="Gene3D" id="1.10.340.30">
    <property type="entry name" value="Hypothetical protein, domain 2"/>
    <property type="match status" value="1"/>
</dbReference>
<keyword evidence="6 8" id="KW-0326">Glycosidase</keyword>
<dbReference type="GO" id="GO:0006285">
    <property type="term" value="P:base-excision repair, AP site formation"/>
    <property type="evidence" value="ECO:0007669"/>
    <property type="project" value="UniProtKB-UniRule"/>
</dbReference>
<accession>W6MS21</accession>
<dbReference type="AlphaFoldDB" id="W6MS21"/>
<dbReference type="SUPFAM" id="SSF48150">
    <property type="entry name" value="DNA-glycosylase"/>
    <property type="match status" value="1"/>
</dbReference>
<dbReference type="CDD" id="cd00056">
    <property type="entry name" value="ENDO3c"/>
    <property type="match status" value="1"/>
</dbReference>
<evidence type="ECO:0000256" key="7">
    <source>
        <dbReference type="ARBA" id="ARBA00044632"/>
    </source>
</evidence>
<gene>
    <name evidence="8" type="primary">NTG1</name>
    <name evidence="11" type="ORF">KUCA_T00005574001</name>
</gene>
<dbReference type="EC" id="3.2.2.-" evidence="8"/>
<evidence type="ECO:0000256" key="2">
    <source>
        <dbReference type="ARBA" id="ARBA00022763"/>
    </source>
</evidence>
<dbReference type="InterPro" id="IPR003265">
    <property type="entry name" value="HhH-GPD_domain"/>
</dbReference>
<dbReference type="HAMAP" id="MF_03183">
    <property type="entry name" value="Endonuclease_III_Nth"/>
    <property type="match status" value="1"/>
</dbReference>
<keyword evidence="4 8" id="KW-0234">DNA repair</keyword>
<keyword evidence="8" id="KW-0496">Mitochondrion</keyword>
<dbReference type="Gene3D" id="1.10.1670.10">
    <property type="entry name" value="Helix-hairpin-Helix base-excision DNA repair enzymes (C-terminal)"/>
    <property type="match status" value="1"/>
</dbReference>
<comment type="similarity">
    <text evidence="1 8">Belongs to the Nth/MutY family.</text>
</comment>
<dbReference type="GO" id="GO:0003677">
    <property type="term" value="F:DNA binding"/>
    <property type="evidence" value="ECO:0007669"/>
    <property type="project" value="UniProtKB-UniRule"/>
</dbReference>
<feature type="region of interest" description="Disordered" evidence="9">
    <location>
        <begin position="1"/>
        <end position="54"/>
    </location>
</feature>
<dbReference type="STRING" id="1382522.W6MS21"/>
<dbReference type="GO" id="GO:0005739">
    <property type="term" value="C:mitochondrion"/>
    <property type="evidence" value="ECO:0007669"/>
    <property type="project" value="UniProtKB-SubCell"/>
</dbReference>
<dbReference type="Pfam" id="PF00730">
    <property type="entry name" value="HhH-GPD"/>
    <property type="match status" value="1"/>
</dbReference>
<proteinExistence type="inferred from homology"/>
<evidence type="ECO:0000256" key="9">
    <source>
        <dbReference type="SAM" id="MobiDB-lite"/>
    </source>
</evidence>
<comment type="catalytic activity">
    <reaction evidence="7 8">
        <text>2'-deoxyribonucleotide-(2'-deoxyribose 5'-phosphate)-2'-deoxyribonucleotide-DNA = a 3'-end 2'-deoxyribonucleotide-(2,3-dehydro-2,3-deoxyribose 5'-phosphate)-DNA + a 5'-end 5'-phospho-2'-deoxyribonucleoside-DNA + H(+)</text>
        <dbReference type="Rhea" id="RHEA:66592"/>
        <dbReference type="Rhea" id="RHEA-COMP:13180"/>
        <dbReference type="Rhea" id="RHEA-COMP:16897"/>
        <dbReference type="Rhea" id="RHEA-COMP:17067"/>
        <dbReference type="ChEBI" id="CHEBI:15378"/>
        <dbReference type="ChEBI" id="CHEBI:136412"/>
        <dbReference type="ChEBI" id="CHEBI:157695"/>
        <dbReference type="ChEBI" id="CHEBI:167181"/>
        <dbReference type="EC" id="4.2.99.18"/>
    </reaction>
</comment>
<evidence type="ECO:0000256" key="5">
    <source>
        <dbReference type="ARBA" id="ARBA00023239"/>
    </source>
</evidence>